<dbReference type="RefSeq" id="WP_157004227.1">
    <property type="nucleotide sequence ID" value="NZ_CP066075.1"/>
</dbReference>
<dbReference type="EMBL" id="CP066075">
    <property type="protein sequence ID" value="QQC62770.1"/>
    <property type="molecule type" value="Genomic_DNA"/>
</dbReference>
<organism evidence="1 2">
    <name type="scientific">Paraburkholderia ginsengisoli</name>
    <dbReference type="NCBI Taxonomy" id="311231"/>
    <lineage>
        <taxon>Bacteria</taxon>
        <taxon>Pseudomonadati</taxon>
        <taxon>Pseudomonadota</taxon>
        <taxon>Betaproteobacteria</taxon>
        <taxon>Burkholderiales</taxon>
        <taxon>Burkholderiaceae</taxon>
        <taxon>Paraburkholderia</taxon>
    </lineage>
</organism>
<keyword evidence="2" id="KW-1185">Reference proteome</keyword>
<dbReference type="Gene3D" id="1.10.238.160">
    <property type="match status" value="1"/>
</dbReference>
<name>A0A7T4N064_9BURK</name>
<dbReference type="Pfam" id="PF05119">
    <property type="entry name" value="Terminase_4"/>
    <property type="match status" value="1"/>
</dbReference>
<dbReference type="InterPro" id="IPR010260">
    <property type="entry name" value="AlpA"/>
</dbReference>
<evidence type="ECO:0000313" key="2">
    <source>
        <dbReference type="Proteomes" id="UP000595610"/>
    </source>
</evidence>
<reference evidence="1 2" key="1">
    <citation type="submission" date="2020-12" db="EMBL/GenBank/DDBJ databases">
        <title>FDA dAtabase for Regulatory Grade micrObial Sequences (FDA-ARGOS): Supporting development and validation of Infectious Disease Dx tests.</title>
        <authorList>
            <person name="Nelson B."/>
            <person name="Plummer A."/>
            <person name="Tallon L."/>
            <person name="Sadzewicz L."/>
            <person name="Zhao X."/>
            <person name="Boylan J."/>
            <person name="Ott S."/>
            <person name="Bowen H."/>
            <person name="Vavikolanu K."/>
            <person name="Mehta A."/>
            <person name="Aluvathingal J."/>
            <person name="Nadendla S."/>
            <person name="Myers T."/>
            <person name="Yan Y."/>
            <person name="Sichtig H."/>
        </authorList>
    </citation>
    <scope>NUCLEOTIDE SEQUENCE [LARGE SCALE GENOMIC DNA]</scope>
    <source>
        <strain evidence="1 2">FDAARGOS_1049</strain>
    </source>
</reference>
<dbReference type="Pfam" id="PF05930">
    <property type="entry name" value="Phage_AlpA"/>
    <property type="match status" value="1"/>
</dbReference>
<dbReference type="PANTHER" id="PTHR36154:SF1">
    <property type="entry name" value="DNA-BINDING TRANSCRIPTIONAL ACTIVATOR ALPA"/>
    <property type="match status" value="1"/>
</dbReference>
<dbReference type="AlphaFoldDB" id="A0A7T4N064"/>
<protein>
    <submittedName>
        <fullName evidence="1">AlpA family phage regulatory protein</fullName>
    </submittedName>
</protein>
<evidence type="ECO:0000313" key="1">
    <source>
        <dbReference type="EMBL" id="QQC62770.1"/>
    </source>
</evidence>
<gene>
    <name evidence="1" type="ORF">I6I06_10565</name>
</gene>
<accession>A0A7T4N064</accession>
<sequence>MHARKAQVRKGGGATSRRSQAALLEQLSPAAVAHWPIVVRQLRDADVLDTIDACLLASYCEAFARWCTAGEQVARMLIDFGIKSGRRMEAQTGAAQTPLQAAATKIDSLQRAPKAIMRRQEVQRAIGLSRTTIYSRVKAGTFPEPVRLGARSVGWRVSDIEAFLESPADYRASRRPS</sequence>
<dbReference type="Proteomes" id="UP000595610">
    <property type="component" value="Chromosome 1"/>
</dbReference>
<proteinExistence type="predicted"/>
<dbReference type="InterPro" id="IPR006448">
    <property type="entry name" value="Phage_term_ssu_P27"/>
</dbReference>
<dbReference type="PANTHER" id="PTHR36154">
    <property type="entry name" value="DNA-BINDING TRANSCRIPTIONAL ACTIVATOR ALPA"/>
    <property type="match status" value="1"/>
</dbReference>
<dbReference type="KEGG" id="pgis:I6I06_10565"/>
<dbReference type="InterPro" id="IPR052931">
    <property type="entry name" value="Prophage_regulatory_activator"/>
</dbReference>